<feature type="signal peptide" evidence="3">
    <location>
        <begin position="1"/>
        <end position="24"/>
    </location>
</feature>
<feature type="compositionally biased region" description="Low complexity" evidence="1">
    <location>
        <begin position="174"/>
        <end position="198"/>
    </location>
</feature>
<feature type="chain" id="PRO_5025415042" description="Mid2 domain-containing protein" evidence="3">
    <location>
        <begin position="25"/>
        <end position="293"/>
    </location>
</feature>
<keyword evidence="2" id="KW-0812">Transmembrane</keyword>
<keyword evidence="5" id="KW-1185">Reference proteome</keyword>
<evidence type="ECO:0008006" key="6">
    <source>
        <dbReference type="Google" id="ProtNLM"/>
    </source>
</evidence>
<keyword evidence="3" id="KW-0732">Signal</keyword>
<evidence type="ECO:0000313" key="4">
    <source>
        <dbReference type="EMBL" id="KAF2662370.1"/>
    </source>
</evidence>
<evidence type="ECO:0000256" key="3">
    <source>
        <dbReference type="SAM" id="SignalP"/>
    </source>
</evidence>
<feature type="transmembrane region" description="Helical" evidence="2">
    <location>
        <begin position="209"/>
        <end position="231"/>
    </location>
</feature>
<feature type="non-terminal residue" evidence="4">
    <location>
        <position position="1"/>
    </location>
</feature>
<name>A0A6A6TRE5_9PLEO</name>
<feature type="region of interest" description="Disordered" evidence="1">
    <location>
        <begin position="271"/>
        <end position="293"/>
    </location>
</feature>
<reference evidence="4" key="1">
    <citation type="journal article" date="2020" name="Stud. Mycol.">
        <title>101 Dothideomycetes genomes: a test case for predicting lifestyles and emergence of pathogens.</title>
        <authorList>
            <person name="Haridas S."/>
            <person name="Albert R."/>
            <person name="Binder M."/>
            <person name="Bloem J."/>
            <person name="Labutti K."/>
            <person name="Salamov A."/>
            <person name="Andreopoulos B."/>
            <person name="Baker S."/>
            <person name="Barry K."/>
            <person name="Bills G."/>
            <person name="Bluhm B."/>
            <person name="Cannon C."/>
            <person name="Castanera R."/>
            <person name="Culley D."/>
            <person name="Daum C."/>
            <person name="Ezra D."/>
            <person name="Gonzalez J."/>
            <person name="Henrissat B."/>
            <person name="Kuo A."/>
            <person name="Liang C."/>
            <person name="Lipzen A."/>
            <person name="Lutzoni F."/>
            <person name="Magnuson J."/>
            <person name="Mondo S."/>
            <person name="Nolan M."/>
            <person name="Ohm R."/>
            <person name="Pangilinan J."/>
            <person name="Park H.-J."/>
            <person name="Ramirez L."/>
            <person name="Alfaro M."/>
            <person name="Sun H."/>
            <person name="Tritt A."/>
            <person name="Yoshinaga Y."/>
            <person name="Zwiers L.-H."/>
            <person name="Turgeon B."/>
            <person name="Goodwin S."/>
            <person name="Spatafora J."/>
            <person name="Crous P."/>
            <person name="Grigoriev I."/>
        </authorList>
    </citation>
    <scope>NUCLEOTIDE SEQUENCE</scope>
    <source>
        <strain evidence="4">CBS 122681</strain>
    </source>
</reference>
<sequence>MLLKNTMVPAVALTCMILSRISQAAIITSPPEAYITPAPLLPRQDSNIGTFGWYSEGESNGNTIWSAWTYDLSNPIITSTSGYWLDWCGDDWCDLFTTCGDGTVAGPSQTTTCDAASSSACYIEYQFQSYGATDALLSKVACHEESWVTRTYFVEKPNSRYTSTSTTADISTTTAETMTTTSGTPTSTSVVLPPSSSDSGGGGTSNTGIIAGSVVGGVALICVSVLVALWIRRRTSPRIYNSTPNHEIYDTYETVQAPAYTYSPHITQAAELPGPQYRDPSELSTDQIGPKRH</sequence>
<gene>
    <name evidence="4" type="ORF">K491DRAFT_686257</name>
</gene>
<accession>A0A6A6TRE5</accession>
<protein>
    <recommendedName>
        <fullName evidence="6">Mid2 domain-containing protein</fullName>
    </recommendedName>
</protein>
<dbReference type="CDD" id="cd12087">
    <property type="entry name" value="TM_EGFR-like"/>
    <property type="match status" value="1"/>
</dbReference>
<feature type="region of interest" description="Disordered" evidence="1">
    <location>
        <begin position="174"/>
        <end position="203"/>
    </location>
</feature>
<dbReference type="EMBL" id="MU004289">
    <property type="protein sequence ID" value="KAF2662370.1"/>
    <property type="molecule type" value="Genomic_DNA"/>
</dbReference>
<organism evidence="4 5">
    <name type="scientific">Lophiostoma macrostomum CBS 122681</name>
    <dbReference type="NCBI Taxonomy" id="1314788"/>
    <lineage>
        <taxon>Eukaryota</taxon>
        <taxon>Fungi</taxon>
        <taxon>Dikarya</taxon>
        <taxon>Ascomycota</taxon>
        <taxon>Pezizomycotina</taxon>
        <taxon>Dothideomycetes</taxon>
        <taxon>Pleosporomycetidae</taxon>
        <taxon>Pleosporales</taxon>
        <taxon>Lophiostomataceae</taxon>
        <taxon>Lophiostoma</taxon>
    </lineage>
</organism>
<evidence type="ECO:0000256" key="1">
    <source>
        <dbReference type="SAM" id="MobiDB-lite"/>
    </source>
</evidence>
<dbReference type="Proteomes" id="UP000799324">
    <property type="component" value="Unassembled WGS sequence"/>
</dbReference>
<evidence type="ECO:0000256" key="2">
    <source>
        <dbReference type="SAM" id="Phobius"/>
    </source>
</evidence>
<dbReference type="AlphaFoldDB" id="A0A6A6TRE5"/>
<keyword evidence="2" id="KW-0472">Membrane</keyword>
<keyword evidence="2" id="KW-1133">Transmembrane helix</keyword>
<evidence type="ECO:0000313" key="5">
    <source>
        <dbReference type="Proteomes" id="UP000799324"/>
    </source>
</evidence>
<proteinExistence type="predicted"/>